<organism evidence="1 2">
    <name type="scientific">Aureimonas phyllosphaerae</name>
    <dbReference type="NCBI Taxonomy" id="1166078"/>
    <lineage>
        <taxon>Bacteria</taxon>
        <taxon>Pseudomonadati</taxon>
        <taxon>Pseudomonadota</taxon>
        <taxon>Alphaproteobacteria</taxon>
        <taxon>Hyphomicrobiales</taxon>
        <taxon>Aurantimonadaceae</taxon>
        <taxon>Aureimonas</taxon>
    </lineage>
</organism>
<reference evidence="1 2" key="1">
    <citation type="submission" date="2020-08" db="EMBL/GenBank/DDBJ databases">
        <title>Genomic Encyclopedia of Type Strains, Phase IV (KMG-IV): sequencing the most valuable type-strain genomes for metagenomic binning, comparative biology and taxonomic classification.</title>
        <authorList>
            <person name="Goeker M."/>
        </authorList>
    </citation>
    <scope>NUCLEOTIDE SEQUENCE [LARGE SCALE GENOMIC DNA]</scope>
    <source>
        <strain evidence="1 2">DSM 25024</strain>
    </source>
</reference>
<proteinExistence type="predicted"/>
<accession>A0A7W6FTX0</accession>
<dbReference type="OrthoDB" id="9152892at2"/>
<evidence type="ECO:0000313" key="2">
    <source>
        <dbReference type="Proteomes" id="UP000531216"/>
    </source>
</evidence>
<dbReference type="AlphaFoldDB" id="A0A7W6FTX0"/>
<keyword evidence="2" id="KW-1185">Reference proteome</keyword>
<protein>
    <submittedName>
        <fullName evidence="1">Anti-sigma factor RsiW</fullName>
    </submittedName>
</protein>
<dbReference type="EMBL" id="JACIDO010000003">
    <property type="protein sequence ID" value="MBB3935461.1"/>
    <property type="molecule type" value="Genomic_DNA"/>
</dbReference>
<dbReference type="RefSeq" id="WP_090966007.1">
    <property type="nucleotide sequence ID" value="NZ_FOOA01000023.1"/>
</dbReference>
<comment type="caution">
    <text evidence="1">The sequence shown here is derived from an EMBL/GenBank/DDBJ whole genome shotgun (WGS) entry which is preliminary data.</text>
</comment>
<evidence type="ECO:0000313" key="1">
    <source>
        <dbReference type="EMBL" id="MBB3935461.1"/>
    </source>
</evidence>
<sequence>MHPSDPIRDTDLAAYVDGQLPPERRVAVEAFLSEHPADAARVMADLRLNSELRLALPLPEGGAGLRVSHAARLLQASRLRRRLAPRVGRIAALGLFVAIGWTAHSQFGALGVRESVASVQPPAYVEDAIRAHRTSQLRAGMASQPETRRYDPAEILSATAIRLPKLPADWAVSDVQVFPSTHGPSVEVALKTLGQATVSLYAVRPGGFDVVDASLAPAGEADTAYWQIGEVAYALVSSGVDRDRLGQWAGELSRTLY</sequence>
<dbReference type="Proteomes" id="UP000531216">
    <property type="component" value="Unassembled WGS sequence"/>
</dbReference>
<name>A0A7W6FTX0_9HYPH</name>
<gene>
    <name evidence="1" type="ORF">GGR05_001605</name>
</gene>